<dbReference type="eggNOG" id="COG4942">
    <property type="taxonomic scope" value="Bacteria"/>
</dbReference>
<dbReference type="PANTHER" id="PTHR21666">
    <property type="entry name" value="PEPTIDASE-RELATED"/>
    <property type="match status" value="1"/>
</dbReference>
<dbReference type="Proteomes" id="UP000054869">
    <property type="component" value="Unassembled WGS sequence"/>
</dbReference>
<dbReference type="CDD" id="cd00118">
    <property type="entry name" value="LysM"/>
    <property type="match status" value="1"/>
</dbReference>
<dbReference type="Gene3D" id="3.10.350.10">
    <property type="entry name" value="LysM domain"/>
    <property type="match status" value="1"/>
</dbReference>
<dbReference type="PROSITE" id="PS51257">
    <property type="entry name" value="PROKAR_LIPOPROTEIN"/>
    <property type="match status" value="1"/>
</dbReference>
<dbReference type="AlphaFoldDB" id="A0A0W0VU37"/>
<dbReference type="PROSITE" id="PS51782">
    <property type="entry name" value="LYSM"/>
    <property type="match status" value="1"/>
</dbReference>
<name>A0A0W0VU37_9GAMM</name>
<dbReference type="InterPro" id="IPR018392">
    <property type="entry name" value="LysM"/>
</dbReference>
<evidence type="ECO:0000259" key="2">
    <source>
        <dbReference type="PROSITE" id="PS51782"/>
    </source>
</evidence>
<evidence type="ECO:0000313" key="3">
    <source>
        <dbReference type="EMBL" id="KTD23401.1"/>
    </source>
</evidence>
<evidence type="ECO:0000256" key="1">
    <source>
        <dbReference type="ARBA" id="ARBA00038420"/>
    </source>
</evidence>
<dbReference type="InterPro" id="IPR016047">
    <property type="entry name" value="M23ase_b-sheet_dom"/>
</dbReference>
<comment type="caution">
    <text evidence="3">The sequence shown here is derived from an EMBL/GenBank/DDBJ whole genome shotgun (WGS) entry which is preliminary data.</text>
</comment>
<dbReference type="eggNOG" id="COG1388">
    <property type="taxonomic scope" value="Bacteria"/>
</dbReference>
<dbReference type="InterPro" id="IPR050570">
    <property type="entry name" value="Cell_wall_metabolism_enzyme"/>
</dbReference>
<reference evidence="3 4" key="1">
    <citation type="submission" date="2015-11" db="EMBL/GenBank/DDBJ databases">
        <title>Genomic analysis of 38 Legionella species identifies large and diverse effector repertoires.</title>
        <authorList>
            <person name="Burstein D."/>
            <person name="Amaro F."/>
            <person name="Zusman T."/>
            <person name="Lifshitz Z."/>
            <person name="Cohen O."/>
            <person name="Gilbert J.A."/>
            <person name="Pupko T."/>
            <person name="Shuman H.A."/>
            <person name="Segal G."/>
        </authorList>
    </citation>
    <scope>NUCLEOTIDE SEQUENCE [LARGE SCALE GENOMIC DNA]</scope>
    <source>
        <strain evidence="3 4">ATCC 49751</strain>
    </source>
</reference>
<dbReference type="CDD" id="cd12797">
    <property type="entry name" value="M23_peptidase"/>
    <property type="match status" value="1"/>
</dbReference>
<dbReference type="PATRIC" id="fig|45067.4.peg.932"/>
<dbReference type="GO" id="GO:0032153">
    <property type="term" value="C:cell division site"/>
    <property type="evidence" value="ECO:0007669"/>
    <property type="project" value="TreeGrafter"/>
</dbReference>
<gene>
    <name evidence="3" type="ORF">Llan_0900</name>
</gene>
<dbReference type="RefSeq" id="WP_028373517.1">
    <property type="nucleotide sequence ID" value="NZ_CAAAJD010000013.1"/>
</dbReference>
<organism evidence="3 4">
    <name type="scientific">Legionella lansingensis</name>
    <dbReference type="NCBI Taxonomy" id="45067"/>
    <lineage>
        <taxon>Bacteria</taxon>
        <taxon>Pseudomonadati</taxon>
        <taxon>Pseudomonadota</taxon>
        <taxon>Gammaproteobacteria</taxon>
        <taxon>Legionellales</taxon>
        <taxon>Legionellaceae</taxon>
        <taxon>Legionella</taxon>
    </lineage>
</organism>
<feature type="domain" description="LysM" evidence="2">
    <location>
        <begin position="38"/>
        <end position="82"/>
    </location>
</feature>
<dbReference type="InterPro" id="IPR036779">
    <property type="entry name" value="LysM_dom_sf"/>
</dbReference>
<dbReference type="STRING" id="45067.Llan_0900"/>
<keyword evidence="4" id="KW-1185">Reference proteome</keyword>
<dbReference type="PANTHER" id="PTHR21666:SF263">
    <property type="entry name" value="MUREIN HYDROLASE ACTIVATOR NLPD"/>
    <property type="match status" value="1"/>
</dbReference>
<dbReference type="Pfam" id="PF01551">
    <property type="entry name" value="Peptidase_M23"/>
    <property type="match status" value="1"/>
</dbReference>
<proteinExistence type="inferred from homology"/>
<dbReference type="InterPro" id="IPR011055">
    <property type="entry name" value="Dup_hybrid_motif"/>
</dbReference>
<dbReference type="EMBL" id="LNYI01000015">
    <property type="protein sequence ID" value="KTD23401.1"/>
    <property type="molecule type" value="Genomic_DNA"/>
</dbReference>
<evidence type="ECO:0000313" key="4">
    <source>
        <dbReference type="Proteomes" id="UP000054869"/>
    </source>
</evidence>
<dbReference type="Pfam" id="PF01476">
    <property type="entry name" value="LysM"/>
    <property type="match status" value="1"/>
</dbReference>
<accession>A0A0W0VU37</accession>
<dbReference type="OrthoDB" id="9795421at2"/>
<dbReference type="SUPFAM" id="SSF51261">
    <property type="entry name" value="Duplicated hybrid motif"/>
    <property type="match status" value="1"/>
</dbReference>
<dbReference type="GO" id="GO:0004222">
    <property type="term" value="F:metalloendopeptidase activity"/>
    <property type="evidence" value="ECO:0007669"/>
    <property type="project" value="TreeGrafter"/>
</dbReference>
<dbReference type="GO" id="GO:0009279">
    <property type="term" value="C:cell outer membrane"/>
    <property type="evidence" value="ECO:0007669"/>
    <property type="project" value="TreeGrafter"/>
</dbReference>
<comment type="similarity">
    <text evidence="1">Belongs to the E.coli NlpD/Haemophilus LppB family.</text>
</comment>
<dbReference type="Gene3D" id="2.70.70.10">
    <property type="entry name" value="Glucose Permease (Domain IIA)"/>
    <property type="match status" value="1"/>
</dbReference>
<sequence>MYRLGVVLIILFLIGCESRTTLAPVVEGKWRAQKNYQGTHVVQRGETLYAVAFRHDLDYRELAAFNHLSSPYTLRVGQVLRIGRVSRPTARALPYSTSSKRIYAVKRTTIIKRQAPKFKPITTWATPSSSGWVWPVNGRVASRFVPQQGKKGIDIAGKKGEKIRAASSGVVAYSGNGLSGYGNLIIIKHNNQFLTAYGNNLRNLVKEGQTVKAGQVIAEMGVIDRRFWGVHFEIRRAGRPVNPLNYLRG</sequence>
<protein>
    <recommendedName>
        <fullName evidence="2">LysM domain-containing protein</fullName>
    </recommendedName>
</protein>
<dbReference type="SMART" id="SM00257">
    <property type="entry name" value="LysM"/>
    <property type="match status" value="1"/>
</dbReference>